<dbReference type="GeneID" id="3877027"/>
<evidence type="ECO:0000313" key="2">
    <source>
        <dbReference type="Proteomes" id="UP000001805"/>
    </source>
</evidence>
<keyword evidence="2" id="KW-1185">Reference proteome</keyword>
<reference evidence="1 2" key="1">
    <citation type="journal article" date="2003" name="Nature">
        <title>The genome sequence of the filamentous fungus Neurospora crassa.</title>
        <authorList>
            <person name="Galagan J.E."/>
            <person name="Calvo S.E."/>
            <person name="Borkovich K.A."/>
            <person name="Selker E.U."/>
            <person name="Read N.D."/>
            <person name="Jaffe D."/>
            <person name="FitzHugh W."/>
            <person name="Ma L.J."/>
            <person name="Smirnov S."/>
            <person name="Purcell S."/>
            <person name="Rehman B."/>
            <person name="Elkins T."/>
            <person name="Engels R."/>
            <person name="Wang S."/>
            <person name="Nielsen C.B."/>
            <person name="Butler J."/>
            <person name="Endrizzi M."/>
            <person name="Qui D."/>
            <person name="Ianakiev P."/>
            <person name="Bell-Pedersen D."/>
            <person name="Nelson M.A."/>
            <person name="Werner-Washburne M."/>
            <person name="Selitrennikoff C.P."/>
            <person name="Kinsey J.A."/>
            <person name="Braun E.L."/>
            <person name="Zelter A."/>
            <person name="Schulte U."/>
            <person name="Kothe G.O."/>
            <person name="Jedd G."/>
            <person name="Mewes W."/>
            <person name="Staben C."/>
            <person name="Marcotte E."/>
            <person name="Greenberg D."/>
            <person name="Roy A."/>
            <person name="Foley K."/>
            <person name="Naylor J."/>
            <person name="Stange-Thomann N."/>
            <person name="Barrett R."/>
            <person name="Gnerre S."/>
            <person name="Kamal M."/>
            <person name="Kamvysselis M."/>
            <person name="Mauceli E."/>
            <person name="Bielke C."/>
            <person name="Rudd S."/>
            <person name="Frishman D."/>
            <person name="Krystofova S."/>
            <person name="Rasmussen C."/>
            <person name="Metzenberg R.L."/>
            <person name="Perkins D.D."/>
            <person name="Kroken S."/>
            <person name="Cogoni C."/>
            <person name="Macino G."/>
            <person name="Catcheside D."/>
            <person name="Li W."/>
            <person name="Pratt R.J."/>
            <person name="Osmani S.A."/>
            <person name="DeSouza C.P."/>
            <person name="Glass L."/>
            <person name="Orbach M.J."/>
            <person name="Berglund J.A."/>
            <person name="Voelker R."/>
            <person name="Yarden O."/>
            <person name="Plamann M."/>
            <person name="Seiler S."/>
            <person name="Dunlap J."/>
            <person name="Radford A."/>
            <person name="Aramayo R."/>
            <person name="Natvig D.O."/>
            <person name="Alex L.A."/>
            <person name="Mannhaupt G."/>
            <person name="Ebbole D.J."/>
            <person name="Freitag M."/>
            <person name="Paulsen I."/>
            <person name="Sachs M.S."/>
            <person name="Lander E.S."/>
            <person name="Nusbaum C."/>
            <person name="Birren B."/>
        </authorList>
    </citation>
    <scope>NUCLEOTIDE SEQUENCE [LARGE SCALE GENOMIC DNA]</scope>
    <source>
        <strain evidence="2">ATCC 24698 / 74-OR23-1A / CBS 708.71 / DSM 1257 / FGSC 987</strain>
    </source>
</reference>
<organism evidence="1 2">
    <name type="scientific">Neurospora crassa (strain ATCC 24698 / 74-OR23-1A / CBS 708.71 / DSM 1257 / FGSC 987)</name>
    <dbReference type="NCBI Taxonomy" id="367110"/>
    <lineage>
        <taxon>Eukaryota</taxon>
        <taxon>Fungi</taxon>
        <taxon>Dikarya</taxon>
        <taxon>Ascomycota</taxon>
        <taxon>Pezizomycotina</taxon>
        <taxon>Sordariomycetes</taxon>
        <taxon>Sordariomycetidae</taxon>
        <taxon>Sordariales</taxon>
        <taxon>Sordariaceae</taxon>
        <taxon>Neurospora</taxon>
    </lineage>
</organism>
<dbReference type="HOGENOM" id="CLU_2694564_0_0_1"/>
<accession>Q1K6W5</accession>
<dbReference type="PaxDb" id="5141-EFNCRP00000006688"/>
<dbReference type="KEGG" id="ncr:NCU06640"/>
<name>Q1K6W5_NEUCR</name>
<dbReference type="VEuPathDB" id="FungiDB:NCU06640"/>
<protein>
    <submittedName>
        <fullName evidence="1">Uncharacterized protein</fullName>
    </submittedName>
</protein>
<proteinExistence type="predicted"/>
<dbReference type="AlphaFoldDB" id="Q1K6W5"/>
<sequence length="82" mass="9299">MGSATSMYHHGGLYADARRRPTIGRAGSAWVREHWPPPGAPAWDRANSTGHLNRIIGYDHREIAFTHTCSRILIYTHEPKYT</sequence>
<evidence type="ECO:0000313" key="1">
    <source>
        <dbReference type="EMBL" id="EAA31637.1"/>
    </source>
</evidence>
<dbReference type="OrthoDB" id="10273447at2759"/>
<dbReference type="OMA" id="WDRANST"/>
<dbReference type="Proteomes" id="UP000001805">
    <property type="component" value="Chromosome 2, Linkage Group V"/>
</dbReference>
<dbReference type="RefSeq" id="XP_960873.1">
    <property type="nucleotide sequence ID" value="XM_955780.1"/>
</dbReference>
<gene>
    <name evidence="1" type="ORF">NCU06640</name>
</gene>
<dbReference type="InParanoid" id="Q1K6W5"/>
<dbReference type="EMBL" id="CM002240">
    <property type="protein sequence ID" value="EAA31637.1"/>
    <property type="molecule type" value="Genomic_DNA"/>
</dbReference>